<name>A5DWI7_LODEL</name>
<keyword evidence="3" id="KW-1185">Reference proteome</keyword>
<feature type="compositionally biased region" description="Polar residues" evidence="1">
    <location>
        <begin position="120"/>
        <end position="134"/>
    </location>
</feature>
<reference evidence="2 3" key="1">
    <citation type="journal article" date="2009" name="Nature">
        <title>Evolution of pathogenicity and sexual reproduction in eight Candida genomes.</title>
        <authorList>
            <person name="Butler G."/>
            <person name="Rasmussen M.D."/>
            <person name="Lin M.F."/>
            <person name="Santos M.A."/>
            <person name="Sakthikumar S."/>
            <person name="Munro C.A."/>
            <person name="Rheinbay E."/>
            <person name="Grabherr M."/>
            <person name="Forche A."/>
            <person name="Reedy J.L."/>
            <person name="Agrafioti I."/>
            <person name="Arnaud M.B."/>
            <person name="Bates S."/>
            <person name="Brown A.J."/>
            <person name="Brunke S."/>
            <person name="Costanzo M.C."/>
            <person name="Fitzpatrick D.A."/>
            <person name="de Groot P.W."/>
            <person name="Harris D."/>
            <person name="Hoyer L.L."/>
            <person name="Hube B."/>
            <person name="Klis F.M."/>
            <person name="Kodira C."/>
            <person name="Lennard N."/>
            <person name="Logue M.E."/>
            <person name="Martin R."/>
            <person name="Neiman A.M."/>
            <person name="Nikolaou E."/>
            <person name="Quail M.A."/>
            <person name="Quinn J."/>
            <person name="Santos M.C."/>
            <person name="Schmitzberger F.F."/>
            <person name="Sherlock G."/>
            <person name="Shah P."/>
            <person name="Silverstein K.A."/>
            <person name="Skrzypek M.S."/>
            <person name="Soll D."/>
            <person name="Staggs R."/>
            <person name="Stansfield I."/>
            <person name="Stumpf M.P."/>
            <person name="Sudbery P.E."/>
            <person name="Srikantha T."/>
            <person name="Zeng Q."/>
            <person name="Berman J."/>
            <person name="Berriman M."/>
            <person name="Heitman J."/>
            <person name="Gow N.A."/>
            <person name="Lorenz M.C."/>
            <person name="Birren B.W."/>
            <person name="Kellis M."/>
            <person name="Cuomo C.A."/>
        </authorList>
    </citation>
    <scope>NUCLEOTIDE SEQUENCE [LARGE SCALE GENOMIC DNA]</scope>
    <source>
        <strain evidence="3">ATCC 11503 / BCRC 21390 / CBS 2605 / JCM 1781 / NBRC 1676 / NRRL YB-4239</strain>
    </source>
</reference>
<sequence>MANRKSRKFFTKRPFFPTLLPSSSSSPLYSSSSSFHDVSTINIKGCKIANDMNSQRMKRSSFNKENIYNVENTEIVSEKDQQITTCRKSKIYKHSYHHSYNDIFKKGCGNNQFHLPKPYSQPSQYLDSGSSTRTGQRSDYLLNSEIFSSKRSSSLVTPCSNVEREQKKGGMGKGIKRKRKRKSGGRMGDSLYTTTTTLLKRQRGEQHDLMFAFPAKIIDDSSSRPKPLKRFKSKSLCDLVFPNLNFKI</sequence>
<dbReference type="Proteomes" id="UP000001996">
    <property type="component" value="Unassembled WGS sequence"/>
</dbReference>
<feature type="region of interest" description="Disordered" evidence="1">
    <location>
        <begin position="115"/>
        <end position="134"/>
    </location>
</feature>
<dbReference type="AlphaFoldDB" id="A5DWI7"/>
<dbReference type="GeneID" id="5234113"/>
<feature type="compositionally biased region" description="Basic residues" evidence="1">
    <location>
        <begin position="174"/>
        <end position="184"/>
    </location>
</feature>
<dbReference type="HOGENOM" id="CLU_1120337_0_0_1"/>
<accession>A5DWI7</accession>
<feature type="region of interest" description="Disordered" evidence="1">
    <location>
        <begin position="161"/>
        <end position="190"/>
    </location>
</feature>
<dbReference type="InParanoid" id="A5DWI7"/>
<dbReference type="EMBL" id="CH981525">
    <property type="protein sequence ID" value="EDK43545.1"/>
    <property type="molecule type" value="Genomic_DNA"/>
</dbReference>
<evidence type="ECO:0000313" key="3">
    <source>
        <dbReference type="Proteomes" id="UP000001996"/>
    </source>
</evidence>
<evidence type="ECO:0000256" key="1">
    <source>
        <dbReference type="SAM" id="MobiDB-lite"/>
    </source>
</evidence>
<evidence type="ECO:0000313" key="2">
    <source>
        <dbReference type="EMBL" id="EDK43545.1"/>
    </source>
</evidence>
<dbReference type="KEGG" id="lel:PVL30_001696"/>
<dbReference type="VEuPathDB" id="FungiDB:LELG_01723"/>
<proteinExistence type="predicted"/>
<dbReference type="OrthoDB" id="4024143at2759"/>
<gene>
    <name evidence="2" type="ORF">LELG_01723</name>
</gene>
<organism evidence="2 3">
    <name type="scientific">Lodderomyces elongisporus (strain ATCC 11503 / CBS 2605 / JCM 1781 / NBRC 1676 / NRRL YB-4239)</name>
    <name type="common">Yeast</name>
    <name type="synonym">Saccharomyces elongisporus</name>
    <dbReference type="NCBI Taxonomy" id="379508"/>
    <lineage>
        <taxon>Eukaryota</taxon>
        <taxon>Fungi</taxon>
        <taxon>Dikarya</taxon>
        <taxon>Ascomycota</taxon>
        <taxon>Saccharomycotina</taxon>
        <taxon>Pichiomycetes</taxon>
        <taxon>Debaryomycetaceae</taxon>
        <taxon>Candida/Lodderomyces clade</taxon>
        <taxon>Lodderomyces</taxon>
    </lineage>
</organism>
<protein>
    <submittedName>
        <fullName evidence="2">Uncharacterized protein</fullName>
    </submittedName>
</protein>